<feature type="domain" description="Dihydroorotate dehydrogenase catalytic" evidence="12">
    <location>
        <begin position="4"/>
        <end position="288"/>
    </location>
</feature>
<dbReference type="InterPro" id="IPR013785">
    <property type="entry name" value="Aldolase_TIM"/>
</dbReference>
<keyword evidence="3" id="KW-0285">Flavoprotein</keyword>
<organism evidence="13 14">
    <name type="scientific">Xiashengella succiniciproducens</name>
    <dbReference type="NCBI Taxonomy" id="2949635"/>
    <lineage>
        <taxon>Bacteria</taxon>
        <taxon>Pseudomonadati</taxon>
        <taxon>Bacteroidota</taxon>
        <taxon>Bacteroidia</taxon>
        <taxon>Marinilabiliales</taxon>
        <taxon>Marinilabiliaceae</taxon>
        <taxon>Xiashengella</taxon>
    </lineage>
</organism>
<dbReference type="KEGG" id="alkq:M9189_06755"/>
<evidence type="ECO:0000256" key="11">
    <source>
        <dbReference type="ARBA" id="ARBA00049728"/>
    </source>
</evidence>
<keyword evidence="5" id="KW-0665">Pyrimidine biosynthesis</keyword>
<comment type="pathway">
    <text evidence="2">Pyrimidine metabolism; UMP biosynthesis via de novo pathway.</text>
</comment>
<dbReference type="PIRSF" id="PIRSF000164">
    <property type="entry name" value="DHO_oxidase"/>
    <property type="match status" value="1"/>
</dbReference>
<dbReference type="GO" id="GO:0050661">
    <property type="term" value="F:NADP binding"/>
    <property type="evidence" value="ECO:0007669"/>
    <property type="project" value="TreeGrafter"/>
</dbReference>
<dbReference type="RefSeq" id="WP_250721926.1">
    <property type="nucleotide sequence ID" value="NZ_CP098400.1"/>
</dbReference>
<dbReference type="GO" id="GO:0006210">
    <property type="term" value="P:thymine catabolic process"/>
    <property type="evidence" value="ECO:0007669"/>
    <property type="project" value="TreeGrafter"/>
</dbReference>
<keyword evidence="14" id="KW-1185">Reference proteome</keyword>
<comment type="cofactor">
    <cofactor evidence="1">
        <name>FMN</name>
        <dbReference type="ChEBI" id="CHEBI:58210"/>
    </cofactor>
</comment>
<dbReference type="GO" id="GO:0006222">
    <property type="term" value="P:UMP biosynthetic process"/>
    <property type="evidence" value="ECO:0007669"/>
    <property type="project" value="InterPro"/>
</dbReference>
<evidence type="ECO:0000256" key="1">
    <source>
        <dbReference type="ARBA" id="ARBA00001917"/>
    </source>
</evidence>
<accession>A0A9J6ZL29</accession>
<dbReference type="AlphaFoldDB" id="A0A9J6ZL29"/>
<proteinExistence type="predicted"/>
<dbReference type="Pfam" id="PF01180">
    <property type="entry name" value="DHO_dh"/>
    <property type="match status" value="1"/>
</dbReference>
<evidence type="ECO:0000256" key="3">
    <source>
        <dbReference type="ARBA" id="ARBA00022630"/>
    </source>
</evidence>
<evidence type="ECO:0000256" key="9">
    <source>
        <dbReference type="ARBA" id="ARBA00049578"/>
    </source>
</evidence>
<dbReference type="NCBIfam" id="NF005741">
    <property type="entry name" value="PRK07565.1"/>
    <property type="match status" value="1"/>
</dbReference>
<evidence type="ECO:0000256" key="2">
    <source>
        <dbReference type="ARBA" id="ARBA00004725"/>
    </source>
</evidence>
<evidence type="ECO:0000256" key="10">
    <source>
        <dbReference type="ARBA" id="ARBA00049714"/>
    </source>
</evidence>
<dbReference type="EMBL" id="CP098400">
    <property type="protein sequence ID" value="URW78562.1"/>
    <property type="molecule type" value="Genomic_DNA"/>
</dbReference>
<evidence type="ECO:0000259" key="12">
    <source>
        <dbReference type="Pfam" id="PF01180"/>
    </source>
</evidence>
<comment type="subunit">
    <text evidence="10">Heterotetramer of 2 PreA and 2 PreT subunits.</text>
</comment>
<dbReference type="GO" id="GO:0005737">
    <property type="term" value="C:cytoplasm"/>
    <property type="evidence" value="ECO:0007669"/>
    <property type="project" value="InterPro"/>
</dbReference>
<comment type="function">
    <text evidence="9">Involved in pyrimidine base degradation. Catalyzes physiologically the reduction of uracil to 5,6-dihydrouracil (DHU) by using NADH as a specific cosubstrate. It also catalyzes the reverse reaction and the reduction of thymine to 5,6-dihydrothymine (DHT).</text>
</comment>
<keyword evidence="6" id="KW-0560">Oxidoreductase</keyword>
<reference evidence="13" key="1">
    <citation type="submission" date="2022-05" db="EMBL/GenBank/DDBJ databases">
        <authorList>
            <person name="Sun X."/>
        </authorList>
    </citation>
    <scope>NUCLEOTIDE SEQUENCE</scope>
    <source>
        <strain evidence="13">Ai-910</strain>
    </source>
</reference>
<evidence type="ECO:0000256" key="4">
    <source>
        <dbReference type="ARBA" id="ARBA00022643"/>
    </source>
</evidence>
<dbReference type="SUPFAM" id="SSF51395">
    <property type="entry name" value="FMN-linked oxidoreductases"/>
    <property type="match status" value="1"/>
</dbReference>
<reference evidence="13" key="2">
    <citation type="submission" date="2022-06" db="EMBL/GenBank/DDBJ databases">
        <title>Xiashengella guii gen. nov. sp. nov., a bacterium isolated form anaerobic digestion tank.</title>
        <authorList>
            <person name="Huang H."/>
        </authorList>
    </citation>
    <scope>NUCLEOTIDE SEQUENCE</scope>
    <source>
        <strain evidence="13">Ai-910</strain>
    </source>
</reference>
<protein>
    <recommendedName>
        <fullName evidence="11">dihydrouracil dehydrogenase (NAD(+))</fullName>
        <ecNumber evidence="11">1.3.1.1</ecNumber>
    </recommendedName>
</protein>
<keyword evidence="4" id="KW-0288">FMN</keyword>
<dbReference type="Proteomes" id="UP001056426">
    <property type="component" value="Chromosome"/>
</dbReference>
<evidence type="ECO:0000313" key="14">
    <source>
        <dbReference type="Proteomes" id="UP001056426"/>
    </source>
</evidence>
<dbReference type="PANTHER" id="PTHR43073">
    <property type="entry name" value="DIHYDROPYRIMIDINE DEHYDROGENASE [NADP(+)]"/>
    <property type="match status" value="1"/>
</dbReference>
<evidence type="ECO:0000256" key="7">
    <source>
        <dbReference type="ARBA" id="ARBA00047685"/>
    </source>
</evidence>
<dbReference type="GO" id="GO:0002058">
    <property type="term" value="F:uracil binding"/>
    <property type="evidence" value="ECO:0007669"/>
    <property type="project" value="TreeGrafter"/>
</dbReference>
<dbReference type="GO" id="GO:0004152">
    <property type="term" value="F:dihydroorotate dehydrogenase activity"/>
    <property type="evidence" value="ECO:0007669"/>
    <property type="project" value="InterPro"/>
</dbReference>
<dbReference type="GO" id="GO:0006212">
    <property type="term" value="P:uracil catabolic process"/>
    <property type="evidence" value="ECO:0007669"/>
    <property type="project" value="TreeGrafter"/>
</dbReference>
<evidence type="ECO:0000256" key="8">
    <source>
        <dbReference type="ARBA" id="ARBA00048792"/>
    </source>
</evidence>
<gene>
    <name evidence="13" type="ORF">M9189_06755</name>
</gene>
<comment type="catalytic activity">
    <reaction evidence="7">
        <text>5,6-dihydrothymine + NAD(+) = thymine + NADH + H(+)</text>
        <dbReference type="Rhea" id="RHEA:28791"/>
        <dbReference type="ChEBI" id="CHEBI:15378"/>
        <dbReference type="ChEBI" id="CHEBI:17821"/>
        <dbReference type="ChEBI" id="CHEBI:27468"/>
        <dbReference type="ChEBI" id="CHEBI:57540"/>
        <dbReference type="ChEBI" id="CHEBI:57945"/>
        <dbReference type="EC" id="1.3.1.1"/>
    </reaction>
</comment>
<dbReference type="EC" id="1.3.1.1" evidence="11"/>
<evidence type="ECO:0000256" key="5">
    <source>
        <dbReference type="ARBA" id="ARBA00022975"/>
    </source>
</evidence>
<evidence type="ECO:0000256" key="6">
    <source>
        <dbReference type="ARBA" id="ARBA00023002"/>
    </source>
</evidence>
<name>A0A9J6ZL29_9BACT</name>
<sequence>MAKLETTYLGLKLKNPVIVGSSGLTISLDKIRKFEEAGAGAVVLKSLFEEQITHEIDHAIYQGAGMDYPEAVDYVKNYARNHRVSEYLELIRQAKAETNIPIIASINCYSSDEWTDFAQQIERAGADALELNLFIINTDKNSNASTYEDVYYRIASTVTQVVSIPVSMKLGYYFSNLVAVVDKLSVCGAKGVVLFNRFYEPDIDVNNLTITTANVLSSSSDISRSLRWTAIVSDKVRNIDISASTGVHDGDSVIKLLLAGATTVQVCSALYKKGPELITEMIGRLQTWMDAKGFDSIERFRGLMSYAKMQNPAVYERVQFMKHFSKYE</sequence>
<dbReference type="PANTHER" id="PTHR43073:SF2">
    <property type="entry name" value="DIHYDROPYRIMIDINE DEHYDROGENASE [NADP(+)]"/>
    <property type="match status" value="1"/>
</dbReference>
<dbReference type="InterPro" id="IPR012135">
    <property type="entry name" value="Dihydroorotate_DH_1_2"/>
</dbReference>
<dbReference type="Gene3D" id="3.20.20.70">
    <property type="entry name" value="Aldolase class I"/>
    <property type="match status" value="1"/>
</dbReference>
<dbReference type="GO" id="GO:0004159">
    <property type="term" value="F:dihydropyrimidine dehydrogenase (NAD+) activity"/>
    <property type="evidence" value="ECO:0007669"/>
    <property type="project" value="UniProtKB-EC"/>
</dbReference>
<evidence type="ECO:0000313" key="13">
    <source>
        <dbReference type="EMBL" id="URW78562.1"/>
    </source>
</evidence>
<dbReference type="InterPro" id="IPR005720">
    <property type="entry name" value="Dihydroorotate_DH_cat"/>
</dbReference>
<comment type="catalytic activity">
    <reaction evidence="8">
        <text>5,6-dihydrouracil + NAD(+) = uracil + NADH + H(+)</text>
        <dbReference type="Rhea" id="RHEA:20189"/>
        <dbReference type="ChEBI" id="CHEBI:15378"/>
        <dbReference type="ChEBI" id="CHEBI:15901"/>
        <dbReference type="ChEBI" id="CHEBI:17568"/>
        <dbReference type="ChEBI" id="CHEBI:57540"/>
        <dbReference type="ChEBI" id="CHEBI:57945"/>
        <dbReference type="EC" id="1.3.1.1"/>
    </reaction>
</comment>